<dbReference type="AlphaFoldDB" id="A0A0F9J9D3"/>
<dbReference type="EMBL" id="LAZR01010544">
    <property type="protein sequence ID" value="KKM66384.1"/>
    <property type="molecule type" value="Genomic_DNA"/>
</dbReference>
<evidence type="ECO:0000313" key="1">
    <source>
        <dbReference type="EMBL" id="KKM66384.1"/>
    </source>
</evidence>
<comment type="caution">
    <text evidence="1">The sequence shown here is derived from an EMBL/GenBank/DDBJ whole genome shotgun (WGS) entry which is preliminary data.</text>
</comment>
<gene>
    <name evidence="1" type="ORF">LCGC14_1481760</name>
</gene>
<reference evidence="1" key="1">
    <citation type="journal article" date="2015" name="Nature">
        <title>Complex archaea that bridge the gap between prokaryotes and eukaryotes.</title>
        <authorList>
            <person name="Spang A."/>
            <person name="Saw J.H."/>
            <person name="Jorgensen S.L."/>
            <person name="Zaremba-Niedzwiedzka K."/>
            <person name="Martijn J."/>
            <person name="Lind A.E."/>
            <person name="van Eijk R."/>
            <person name="Schleper C."/>
            <person name="Guy L."/>
            <person name="Ettema T.J."/>
        </authorList>
    </citation>
    <scope>NUCLEOTIDE SEQUENCE</scope>
</reference>
<accession>A0A0F9J9D3</accession>
<name>A0A0F9J9D3_9ZZZZ</name>
<proteinExistence type="predicted"/>
<organism evidence="1">
    <name type="scientific">marine sediment metagenome</name>
    <dbReference type="NCBI Taxonomy" id="412755"/>
    <lineage>
        <taxon>unclassified sequences</taxon>
        <taxon>metagenomes</taxon>
        <taxon>ecological metagenomes</taxon>
    </lineage>
</organism>
<sequence length="99" mass="11454">MLIVEAASERKSRLRELDTYYERRGEKEKAFEVNKEVQKITVALKKSICMCEVCGTGKEDMVYIPKYKSWFCVACAKMNQSLFLNNFLFRIVGVVIAKS</sequence>
<protein>
    <submittedName>
        <fullName evidence="1">Uncharacterized protein</fullName>
    </submittedName>
</protein>